<evidence type="ECO:0000313" key="2">
    <source>
        <dbReference type="EMBL" id="BBY58674.1"/>
    </source>
</evidence>
<reference evidence="2 3" key="1">
    <citation type="journal article" date="2019" name="Emerg. Microbes Infect.">
        <title>Comprehensive subspecies identification of 175 nontuberculous mycobacteria species based on 7547 genomic profiles.</title>
        <authorList>
            <person name="Matsumoto Y."/>
            <person name="Kinjo T."/>
            <person name="Motooka D."/>
            <person name="Nabeya D."/>
            <person name="Jung N."/>
            <person name="Uechi K."/>
            <person name="Horii T."/>
            <person name="Iida T."/>
            <person name="Fujita J."/>
            <person name="Nakamura S."/>
        </authorList>
    </citation>
    <scope>NUCLEOTIDE SEQUENCE [LARGE SCALE GENOMIC DNA]</scope>
    <source>
        <strain evidence="2 3">JCM 30395</strain>
    </source>
</reference>
<keyword evidence="3" id="KW-1185">Reference proteome</keyword>
<dbReference type="InterPro" id="IPR045982">
    <property type="entry name" value="DUF5938"/>
</dbReference>
<dbReference type="EMBL" id="AP022595">
    <property type="protein sequence ID" value="BBY58674.1"/>
    <property type="molecule type" value="Genomic_DNA"/>
</dbReference>
<dbReference type="Proteomes" id="UP000466445">
    <property type="component" value="Chromosome"/>
</dbReference>
<evidence type="ECO:0000259" key="1">
    <source>
        <dbReference type="Pfam" id="PF19362"/>
    </source>
</evidence>
<protein>
    <recommendedName>
        <fullName evidence="1">DUF5938 domain-containing protein</fullName>
    </recommendedName>
</protein>
<dbReference type="KEGG" id="msar:MSAR_18100"/>
<name>A0A7I7SNT3_9MYCO</name>
<accession>A0A7I7SNT3</accession>
<proteinExistence type="predicted"/>
<sequence>MAVDRRFPLFAWEDTSLDSAYASGPLGRAHCLIHGNCNYKQSALLNAHAAAHLLSAPPRAVGFASSCQAFGYRELLGTLRAFGLVLDPIVTVNR</sequence>
<gene>
    <name evidence="2" type="ORF">MSAR_18100</name>
</gene>
<evidence type="ECO:0000313" key="3">
    <source>
        <dbReference type="Proteomes" id="UP000466445"/>
    </source>
</evidence>
<organism evidence="2 3">
    <name type="scientific">Mycolicibacterium sarraceniae</name>
    <dbReference type="NCBI Taxonomy" id="1534348"/>
    <lineage>
        <taxon>Bacteria</taxon>
        <taxon>Bacillati</taxon>
        <taxon>Actinomycetota</taxon>
        <taxon>Actinomycetes</taxon>
        <taxon>Mycobacteriales</taxon>
        <taxon>Mycobacteriaceae</taxon>
        <taxon>Mycolicibacterium</taxon>
    </lineage>
</organism>
<dbReference type="AlphaFoldDB" id="A0A7I7SNT3"/>
<dbReference type="Pfam" id="PF19362">
    <property type="entry name" value="DUF5938"/>
    <property type="match status" value="1"/>
</dbReference>
<feature type="domain" description="DUF5938" evidence="1">
    <location>
        <begin position="14"/>
        <end position="93"/>
    </location>
</feature>